<keyword evidence="1 2" id="KW-0732">Signal</keyword>
<dbReference type="RefSeq" id="WP_169160900.1">
    <property type="nucleotide sequence ID" value="NZ_JABBFW010000008.1"/>
</dbReference>
<accession>A0A848FAU6</accession>
<dbReference type="InterPro" id="IPR054828">
    <property type="entry name" value="Vit_B12_bind_prot"/>
</dbReference>
<evidence type="ECO:0000313" key="4">
    <source>
        <dbReference type="EMBL" id="NML15996.1"/>
    </source>
</evidence>
<dbReference type="Pfam" id="PF01497">
    <property type="entry name" value="Peripla_BP_2"/>
    <property type="match status" value="1"/>
</dbReference>
<dbReference type="PANTHER" id="PTHR30535">
    <property type="entry name" value="VITAMIN B12-BINDING PROTEIN"/>
    <property type="match status" value="1"/>
</dbReference>
<dbReference type="Gene3D" id="3.40.50.1980">
    <property type="entry name" value="Nitrogenase molybdenum iron protein domain"/>
    <property type="match status" value="2"/>
</dbReference>
<proteinExistence type="predicted"/>
<evidence type="ECO:0000256" key="1">
    <source>
        <dbReference type="ARBA" id="ARBA00022729"/>
    </source>
</evidence>
<feature type="signal peptide" evidence="2">
    <location>
        <begin position="1"/>
        <end position="24"/>
    </location>
</feature>
<evidence type="ECO:0000256" key="2">
    <source>
        <dbReference type="SAM" id="SignalP"/>
    </source>
</evidence>
<dbReference type="InterPro" id="IPR050902">
    <property type="entry name" value="ABC_Transporter_SBP"/>
</dbReference>
<sequence length="300" mass="32120">MRLKVVRRALVAVTAGLLCSALQAQTAVTDDRGQRREWTAPPQRIVSLLPSLTETLCALDGCARLVGIDRHSSFPPAVQALPRVGGMRDASVEAIARLRPDVVLVALSSPAIERLEALGLKVVALEPRDWEDMQRVARTLAQLLGASDSAGQAQRLWRQMQADVDAAARSVPPAGRGLRVYFEVDSAPFAAGESSFIGQTLARLGARNAVPATLGPFPKLNPEFVVRADPQLVIVSARNAPTLAERPGWARIDALRHGRVCAFDAAQGDLLMRPGPRMGEAARIMARCLAQAAAAPEKAR</sequence>
<dbReference type="NCBIfam" id="NF038402">
    <property type="entry name" value="TroA_like"/>
    <property type="match status" value="1"/>
</dbReference>
<dbReference type="Proteomes" id="UP000574067">
    <property type="component" value="Unassembled WGS sequence"/>
</dbReference>
<dbReference type="GO" id="GO:0071281">
    <property type="term" value="P:cellular response to iron ion"/>
    <property type="evidence" value="ECO:0007669"/>
    <property type="project" value="TreeGrafter"/>
</dbReference>
<dbReference type="PANTHER" id="PTHR30535:SF34">
    <property type="entry name" value="MOLYBDATE-BINDING PROTEIN MOLA"/>
    <property type="match status" value="1"/>
</dbReference>
<dbReference type="InterPro" id="IPR002491">
    <property type="entry name" value="ABC_transptr_periplasmic_BD"/>
</dbReference>
<feature type="domain" description="Fe/B12 periplasmic-binding" evidence="3">
    <location>
        <begin position="44"/>
        <end position="297"/>
    </location>
</feature>
<dbReference type="PROSITE" id="PS50983">
    <property type="entry name" value="FE_B12_PBP"/>
    <property type="match status" value="1"/>
</dbReference>
<dbReference type="EMBL" id="JABBFW010000008">
    <property type="protein sequence ID" value="NML15996.1"/>
    <property type="molecule type" value="Genomic_DNA"/>
</dbReference>
<dbReference type="AlphaFoldDB" id="A0A848FAU6"/>
<dbReference type="SUPFAM" id="SSF53807">
    <property type="entry name" value="Helical backbone' metal receptor"/>
    <property type="match status" value="1"/>
</dbReference>
<keyword evidence="5" id="KW-1185">Reference proteome</keyword>
<reference evidence="4 5" key="1">
    <citation type="submission" date="2020-04" db="EMBL/GenBank/DDBJ databases">
        <title>Azohydromonas sp. isolated from soil.</title>
        <authorList>
            <person name="Dahal R.H."/>
        </authorList>
    </citation>
    <scope>NUCLEOTIDE SEQUENCE [LARGE SCALE GENOMIC DNA]</scope>
    <source>
        <strain evidence="4 5">G-1-1-14</strain>
    </source>
</reference>
<evidence type="ECO:0000313" key="5">
    <source>
        <dbReference type="Proteomes" id="UP000574067"/>
    </source>
</evidence>
<comment type="caution">
    <text evidence="4">The sequence shown here is derived from an EMBL/GenBank/DDBJ whole genome shotgun (WGS) entry which is preliminary data.</text>
</comment>
<gene>
    <name evidence="4" type="ORF">HHL10_13530</name>
</gene>
<organism evidence="4 5">
    <name type="scientific">Azohydromonas caseinilytica</name>
    <dbReference type="NCBI Taxonomy" id="2728836"/>
    <lineage>
        <taxon>Bacteria</taxon>
        <taxon>Pseudomonadati</taxon>
        <taxon>Pseudomonadota</taxon>
        <taxon>Betaproteobacteria</taxon>
        <taxon>Burkholderiales</taxon>
        <taxon>Sphaerotilaceae</taxon>
        <taxon>Azohydromonas</taxon>
    </lineage>
</organism>
<evidence type="ECO:0000259" key="3">
    <source>
        <dbReference type="PROSITE" id="PS50983"/>
    </source>
</evidence>
<name>A0A848FAU6_9BURK</name>
<protein>
    <submittedName>
        <fullName evidence="4">ABC transporter substrate-binding protein</fullName>
    </submittedName>
</protein>
<feature type="chain" id="PRO_5032599850" evidence="2">
    <location>
        <begin position="25"/>
        <end position="300"/>
    </location>
</feature>